<dbReference type="Pfam" id="PF16209">
    <property type="entry name" value="PhoLip_ATPase_N"/>
    <property type="match status" value="1"/>
</dbReference>
<evidence type="ECO:0000313" key="5">
    <source>
        <dbReference type="EMBL" id="KAK6633322.1"/>
    </source>
</evidence>
<feature type="domain" description="P-type ATPase N-terminal" evidence="4">
    <location>
        <begin position="30"/>
        <end position="92"/>
    </location>
</feature>
<reference evidence="5 6" key="1">
    <citation type="submission" date="2023-09" db="EMBL/GenBank/DDBJ databases">
        <title>Genomes of two closely related lineages of the louse Polyplax serrata with different host specificities.</title>
        <authorList>
            <person name="Martinu J."/>
            <person name="Tarabai H."/>
            <person name="Stefka J."/>
            <person name="Hypsa V."/>
        </authorList>
    </citation>
    <scope>NUCLEOTIDE SEQUENCE [LARGE SCALE GENOMIC DNA]</scope>
    <source>
        <strain evidence="5">98ZLc_SE</strain>
    </source>
</reference>
<dbReference type="EMBL" id="JAWJWF010000004">
    <property type="protein sequence ID" value="KAK6633322.1"/>
    <property type="molecule type" value="Genomic_DNA"/>
</dbReference>
<dbReference type="InterPro" id="IPR059000">
    <property type="entry name" value="ATPase_P-type_domA"/>
</dbReference>
<organism evidence="5 6">
    <name type="scientific">Polyplax serrata</name>
    <name type="common">Common mouse louse</name>
    <dbReference type="NCBI Taxonomy" id="468196"/>
    <lineage>
        <taxon>Eukaryota</taxon>
        <taxon>Metazoa</taxon>
        <taxon>Ecdysozoa</taxon>
        <taxon>Arthropoda</taxon>
        <taxon>Hexapoda</taxon>
        <taxon>Insecta</taxon>
        <taxon>Pterygota</taxon>
        <taxon>Neoptera</taxon>
        <taxon>Paraneoptera</taxon>
        <taxon>Psocodea</taxon>
        <taxon>Troctomorpha</taxon>
        <taxon>Phthiraptera</taxon>
        <taxon>Anoplura</taxon>
        <taxon>Polyplacidae</taxon>
        <taxon>Polyplax</taxon>
    </lineage>
</organism>
<dbReference type="InterPro" id="IPR032631">
    <property type="entry name" value="P-type_ATPase_N"/>
</dbReference>
<accession>A0ABR1B1D0</accession>
<dbReference type="NCBIfam" id="TIGR01494">
    <property type="entry name" value="ATPase_P-type"/>
    <property type="match status" value="1"/>
</dbReference>
<dbReference type="SUPFAM" id="SSF81653">
    <property type="entry name" value="Calcium ATPase, transduction domain A"/>
    <property type="match status" value="1"/>
</dbReference>
<comment type="caution">
    <text evidence="5">The sequence shown here is derived from an EMBL/GenBank/DDBJ whole genome shotgun (WGS) entry which is preliminary data.</text>
</comment>
<feature type="transmembrane region" description="Helical" evidence="2">
    <location>
        <begin position="68"/>
        <end position="86"/>
    </location>
</feature>
<dbReference type="Proteomes" id="UP001359485">
    <property type="component" value="Unassembled WGS sequence"/>
</dbReference>
<evidence type="ECO:0000256" key="1">
    <source>
        <dbReference type="SAM" id="MobiDB-lite"/>
    </source>
</evidence>
<protein>
    <recommendedName>
        <fullName evidence="7">P-type ATPase N-terminal domain-containing protein</fullName>
    </recommendedName>
</protein>
<feature type="transmembrane region" description="Helical" evidence="2">
    <location>
        <begin position="418"/>
        <end position="436"/>
    </location>
</feature>
<feature type="region of interest" description="Disordered" evidence="1">
    <location>
        <begin position="252"/>
        <end position="277"/>
    </location>
</feature>
<dbReference type="SUPFAM" id="SSF81665">
    <property type="entry name" value="Calcium ATPase, transmembrane domain M"/>
    <property type="match status" value="1"/>
</dbReference>
<dbReference type="InterPro" id="IPR008250">
    <property type="entry name" value="ATPase_P-typ_transduc_dom_A_sf"/>
</dbReference>
<feature type="domain" description="P-type ATPase A" evidence="3">
    <location>
        <begin position="124"/>
        <end position="187"/>
    </location>
</feature>
<sequence>MIRRPTIYRSNKSFVKDVKSPSKESTRIINLRQATSSVSYPSNRIITSKYTAWNFIPKNLFEQFRRIGNFYFLCIATISLVIETPVSPVTSIAPLVFVIMVTAIKQGYEDYLRHKADREVNNYPVTVIRKGVIQLVPSKSIRVGDIVKLSRDQDVPCDLVLLISSNSESKCFVTTANLDGETDLKTLQCPKSLKRNCKTEEQLNSLEATIKCENPTPNLYKFHGRIEFGRRTSALLRQSTLIREKSMCAETTIDEPVRANGEQKRPESGDDDGGEDAKKIPVHLKKKFFAQRTQSFPKSAGKTHKKTLSNVDRASFNLEKNATPIYGFKDLPYEEKASIFSKRIPSFLQTNGPALTTIDGNVADHLSSENLILRGSKLKNTEFVYGCAVYTGADTKLALNSKLTSNKFSSVEKSINKYLLFYLGLLIFMVIVSTALKTVMESKNGYGHPQKIQNAMPFRKRELRYVTGPPEQTDIDKKAIT</sequence>
<proteinExistence type="predicted"/>
<evidence type="ECO:0000259" key="3">
    <source>
        <dbReference type="Pfam" id="PF00122"/>
    </source>
</evidence>
<evidence type="ECO:0000259" key="4">
    <source>
        <dbReference type="Pfam" id="PF16209"/>
    </source>
</evidence>
<keyword evidence="2" id="KW-0812">Transmembrane</keyword>
<evidence type="ECO:0000313" key="6">
    <source>
        <dbReference type="Proteomes" id="UP001359485"/>
    </source>
</evidence>
<dbReference type="Gene3D" id="2.70.150.10">
    <property type="entry name" value="Calcium-transporting ATPase, cytoplasmic transduction domain A"/>
    <property type="match status" value="1"/>
</dbReference>
<gene>
    <name evidence="5" type="ORF">RUM44_003924</name>
</gene>
<keyword evidence="6" id="KW-1185">Reference proteome</keyword>
<evidence type="ECO:0008006" key="7">
    <source>
        <dbReference type="Google" id="ProtNLM"/>
    </source>
</evidence>
<name>A0ABR1B1D0_POLSC</name>
<evidence type="ECO:0000256" key="2">
    <source>
        <dbReference type="SAM" id="Phobius"/>
    </source>
</evidence>
<feature type="compositionally biased region" description="Basic and acidic residues" evidence="1">
    <location>
        <begin position="255"/>
        <end position="268"/>
    </location>
</feature>
<dbReference type="InterPro" id="IPR023298">
    <property type="entry name" value="ATPase_P-typ_TM_dom_sf"/>
</dbReference>
<dbReference type="Pfam" id="PF00122">
    <property type="entry name" value="E1-E2_ATPase"/>
    <property type="match status" value="1"/>
</dbReference>
<keyword evidence="2" id="KW-1133">Transmembrane helix</keyword>
<dbReference type="PANTHER" id="PTHR24092">
    <property type="entry name" value="PROBABLE PHOSPHOLIPID-TRANSPORTING ATPASE"/>
    <property type="match status" value="1"/>
</dbReference>
<keyword evidence="2" id="KW-0472">Membrane</keyword>
<dbReference type="InterPro" id="IPR001757">
    <property type="entry name" value="P_typ_ATPase"/>
</dbReference>
<dbReference type="PANTHER" id="PTHR24092:SF175">
    <property type="entry name" value="PHOSPHOLIPID-TRANSPORTING ATPASE"/>
    <property type="match status" value="1"/>
</dbReference>